<protein>
    <submittedName>
        <fullName evidence="1">Phage lysozyme</fullName>
    </submittedName>
</protein>
<dbReference type="SUPFAM" id="SSF53955">
    <property type="entry name" value="Lysozyme-like"/>
    <property type="match status" value="1"/>
</dbReference>
<organism evidence="1 2">
    <name type="scientific">Haemophilus influenzae</name>
    <dbReference type="NCBI Taxonomy" id="727"/>
    <lineage>
        <taxon>Bacteria</taxon>
        <taxon>Pseudomonadati</taxon>
        <taxon>Pseudomonadota</taxon>
        <taxon>Gammaproteobacteria</taxon>
        <taxon>Pasteurellales</taxon>
        <taxon>Pasteurellaceae</taxon>
        <taxon>Haemophilus</taxon>
    </lineage>
</organism>
<evidence type="ECO:0000313" key="2">
    <source>
        <dbReference type="Proteomes" id="UP000249936"/>
    </source>
</evidence>
<dbReference type="Gene3D" id="1.10.530.10">
    <property type="match status" value="1"/>
</dbReference>
<dbReference type="Proteomes" id="UP000249936">
    <property type="component" value="Unassembled WGS sequence"/>
</dbReference>
<name>A0A2X1QKV4_HAEIF</name>
<dbReference type="InterPro" id="IPR023346">
    <property type="entry name" value="Lysozyme-like_dom_sf"/>
</dbReference>
<dbReference type="EMBL" id="UASK01000003">
    <property type="protein sequence ID" value="SPX40862.1"/>
    <property type="molecule type" value="Genomic_DNA"/>
</dbReference>
<evidence type="ECO:0000313" key="1">
    <source>
        <dbReference type="EMBL" id="SPX40862.1"/>
    </source>
</evidence>
<gene>
    <name evidence="1" type="ORF">NCTC11872_00438</name>
</gene>
<proteinExistence type="predicted"/>
<reference evidence="1 2" key="1">
    <citation type="submission" date="2018-06" db="EMBL/GenBank/DDBJ databases">
        <authorList>
            <consortium name="Pathogen Informatics"/>
            <person name="Doyle S."/>
        </authorList>
    </citation>
    <scope>NUCLEOTIDE SEQUENCE [LARGE SCALE GENOMIC DNA]</scope>
    <source>
        <strain evidence="1 2">NCTC11872</strain>
    </source>
</reference>
<dbReference type="AlphaFoldDB" id="A0A2X1QKV4"/>
<sequence>MAGNLDLSVKTAVWYWKCYELAELNSVEKVTRRINGGLNGIDERCKLYRAINGNG</sequence>
<accession>A0A2X1QKV4</accession>